<keyword evidence="2" id="KW-1185">Reference proteome</keyword>
<gene>
    <name evidence="1" type="ORF">DDE18_18780</name>
</gene>
<protein>
    <submittedName>
        <fullName evidence="1">Uncharacterized protein</fullName>
    </submittedName>
</protein>
<name>A0A2T8F672_9ACTN</name>
<dbReference type="Proteomes" id="UP000246018">
    <property type="component" value="Unassembled WGS sequence"/>
</dbReference>
<evidence type="ECO:0000313" key="1">
    <source>
        <dbReference type="EMBL" id="PVG81199.1"/>
    </source>
</evidence>
<proteinExistence type="predicted"/>
<organism evidence="1 2">
    <name type="scientific">Nocardioides gansuensis</name>
    <dbReference type="NCBI Taxonomy" id="2138300"/>
    <lineage>
        <taxon>Bacteria</taxon>
        <taxon>Bacillati</taxon>
        <taxon>Actinomycetota</taxon>
        <taxon>Actinomycetes</taxon>
        <taxon>Propionibacteriales</taxon>
        <taxon>Nocardioidaceae</taxon>
        <taxon>Nocardioides</taxon>
    </lineage>
</organism>
<dbReference type="EMBL" id="QDGZ01000009">
    <property type="protein sequence ID" value="PVG81199.1"/>
    <property type="molecule type" value="Genomic_DNA"/>
</dbReference>
<evidence type="ECO:0000313" key="2">
    <source>
        <dbReference type="Proteomes" id="UP000246018"/>
    </source>
</evidence>
<dbReference type="AlphaFoldDB" id="A0A2T8F672"/>
<comment type="caution">
    <text evidence="1">The sequence shown here is derived from an EMBL/GenBank/DDBJ whole genome shotgun (WGS) entry which is preliminary data.</text>
</comment>
<reference evidence="1 2" key="1">
    <citation type="submission" date="2018-04" db="EMBL/GenBank/DDBJ databases">
        <title>Genome of Nocardioides gansuensis WSJ-1.</title>
        <authorList>
            <person name="Wu S."/>
            <person name="Wang G."/>
        </authorList>
    </citation>
    <scope>NUCLEOTIDE SEQUENCE [LARGE SCALE GENOMIC DNA]</scope>
    <source>
        <strain evidence="1 2">WSJ-1</strain>
    </source>
</reference>
<sequence>MIKACARCGKPFQVSDHPKAGRPRRWCSSACRRLASEERRAAEAGHTAVTFIKEAARLDDQVRAVLDSPSACRRILRELSDRDTRGALGDAKWSSVADELARLRRPSLPTRWRR</sequence>
<accession>A0A2T8F672</accession>
<dbReference type="OrthoDB" id="3790769at2"/>